<dbReference type="SMART" id="SM00220">
    <property type="entry name" value="S_TKc"/>
    <property type="match status" value="1"/>
</dbReference>
<dbReference type="PROSITE" id="PS00108">
    <property type="entry name" value="PROTEIN_KINASE_ST"/>
    <property type="match status" value="1"/>
</dbReference>
<dbReference type="EMBL" id="CP014229">
    <property type="protein sequence ID" value="AMD90160.1"/>
    <property type="molecule type" value="Genomic_DNA"/>
</dbReference>
<evidence type="ECO:0000256" key="4">
    <source>
        <dbReference type="ARBA" id="ARBA00022840"/>
    </source>
</evidence>
<dbReference type="AlphaFoldDB" id="A0A0X8JJX6"/>
<evidence type="ECO:0000259" key="5">
    <source>
        <dbReference type="PROSITE" id="PS50011"/>
    </source>
</evidence>
<dbReference type="KEGG" id="dfi:AXF13_08505"/>
<dbReference type="Proteomes" id="UP000069241">
    <property type="component" value="Chromosome"/>
</dbReference>
<sequence length="321" mass="35182">MALHKHLRPVPAARPFRGPRRFPASHNLRKGMPGTEHNGRFLLQQLLGCGGVCEVYAALDLRRVEWSDASPQVAVKRLLPELTRNYQAQLALAQEFCILRHLVHPGVVRVFDLHNEPFGLCYSMELLQGRNAGEIRPGDLPGAALATMTARFFDALAFLHAQGIAHGDIKPANLLLKSGERPVLIDFNVAAASVRKGGTPAAVGLRESLRVPAHSLLYSSPERLEGGPPSMEDDIFSACCTVHEVFSGAHPFKRLSSSEARQQDMVPARPPGIPPFLWPLLRRGLAFQAQARPDAASLRRAFAAWSALCNCTGQVRNFFTP</sequence>
<dbReference type="STRING" id="44742.AXF13_08505"/>
<dbReference type="RefSeq" id="WP_062252584.1">
    <property type="nucleotide sequence ID" value="NZ_CP014229.1"/>
</dbReference>
<keyword evidence="1" id="KW-0808">Transferase</keyword>
<keyword evidence="6" id="KW-0723">Serine/threonine-protein kinase</keyword>
<evidence type="ECO:0000256" key="2">
    <source>
        <dbReference type="ARBA" id="ARBA00022741"/>
    </source>
</evidence>
<dbReference type="InterPro" id="IPR008271">
    <property type="entry name" value="Ser/Thr_kinase_AS"/>
</dbReference>
<dbReference type="CDD" id="cd14014">
    <property type="entry name" value="STKc_PknB_like"/>
    <property type="match status" value="1"/>
</dbReference>
<evidence type="ECO:0000313" key="7">
    <source>
        <dbReference type="Proteomes" id="UP000069241"/>
    </source>
</evidence>
<protein>
    <submittedName>
        <fullName evidence="6">Serine/threonine protein kinase</fullName>
    </submittedName>
</protein>
<dbReference type="PANTHER" id="PTHR43289:SF6">
    <property type="entry name" value="SERINE_THREONINE-PROTEIN KINASE NEKL-3"/>
    <property type="match status" value="1"/>
</dbReference>
<dbReference type="SUPFAM" id="SSF56112">
    <property type="entry name" value="Protein kinase-like (PK-like)"/>
    <property type="match status" value="1"/>
</dbReference>
<dbReference type="Gene3D" id="3.30.200.20">
    <property type="entry name" value="Phosphorylase Kinase, domain 1"/>
    <property type="match status" value="1"/>
</dbReference>
<dbReference type="GO" id="GO:0005524">
    <property type="term" value="F:ATP binding"/>
    <property type="evidence" value="ECO:0007669"/>
    <property type="project" value="UniProtKB-KW"/>
</dbReference>
<evidence type="ECO:0000313" key="6">
    <source>
        <dbReference type="EMBL" id="AMD90160.1"/>
    </source>
</evidence>
<dbReference type="InterPro" id="IPR000719">
    <property type="entry name" value="Prot_kinase_dom"/>
</dbReference>
<evidence type="ECO:0000256" key="1">
    <source>
        <dbReference type="ARBA" id="ARBA00022679"/>
    </source>
</evidence>
<dbReference type="InterPro" id="IPR011009">
    <property type="entry name" value="Kinase-like_dom_sf"/>
</dbReference>
<dbReference type="PANTHER" id="PTHR43289">
    <property type="entry name" value="MITOGEN-ACTIVATED PROTEIN KINASE KINASE KINASE 20-RELATED"/>
    <property type="match status" value="1"/>
</dbReference>
<keyword evidence="4" id="KW-0067">ATP-binding</keyword>
<accession>A0A0X8JJX6</accession>
<organism evidence="6 7">
    <name type="scientific">Desulfovibrio fairfieldensis</name>
    <dbReference type="NCBI Taxonomy" id="44742"/>
    <lineage>
        <taxon>Bacteria</taxon>
        <taxon>Pseudomonadati</taxon>
        <taxon>Thermodesulfobacteriota</taxon>
        <taxon>Desulfovibrionia</taxon>
        <taxon>Desulfovibrionales</taxon>
        <taxon>Desulfovibrionaceae</taxon>
        <taxon>Desulfovibrio</taxon>
    </lineage>
</organism>
<name>A0A0X8JJX6_9BACT</name>
<proteinExistence type="predicted"/>
<keyword evidence="7" id="KW-1185">Reference proteome</keyword>
<keyword evidence="3 6" id="KW-0418">Kinase</keyword>
<evidence type="ECO:0000256" key="3">
    <source>
        <dbReference type="ARBA" id="ARBA00022777"/>
    </source>
</evidence>
<dbReference type="PROSITE" id="PS50011">
    <property type="entry name" value="PROTEIN_KINASE_DOM"/>
    <property type="match status" value="1"/>
</dbReference>
<dbReference type="Pfam" id="PF00069">
    <property type="entry name" value="Pkinase"/>
    <property type="match status" value="1"/>
</dbReference>
<gene>
    <name evidence="6" type="ORF">AXF13_08505</name>
</gene>
<dbReference type="GO" id="GO:0004674">
    <property type="term" value="F:protein serine/threonine kinase activity"/>
    <property type="evidence" value="ECO:0007669"/>
    <property type="project" value="UniProtKB-KW"/>
</dbReference>
<keyword evidence="2" id="KW-0547">Nucleotide-binding</keyword>
<dbReference type="Gene3D" id="1.10.510.10">
    <property type="entry name" value="Transferase(Phosphotransferase) domain 1"/>
    <property type="match status" value="1"/>
</dbReference>
<reference evidence="7" key="1">
    <citation type="submission" date="2016-02" db="EMBL/GenBank/DDBJ databases">
        <authorList>
            <person name="Holder M.E."/>
            <person name="Ajami N.J."/>
            <person name="Petrosino J.F."/>
        </authorList>
    </citation>
    <scope>NUCLEOTIDE SEQUENCE [LARGE SCALE GENOMIC DNA]</scope>
    <source>
        <strain evidence="7">CCUG 45958</strain>
    </source>
</reference>
<feature type="domain" description="Protein kinase" evidence="5">
    <location>
        <begin position="41"/>
        <end position="303"/>
    </location>
</feature>